<gene>
    <name evidence="1" type="ORF">RFULGI_LOCUS15296</name>
</gene>
<organism evidence="1 2">
    <name type="scientific">Racocetra fulgida</name>
    <dbReference type="NCBI Taxonomy" id="60492"/>
    <lineage>
        <taxon>Eukaryota</taxon>
        <taxon>Fungi</taxon>
        <taxon>Fungi incertae sedis</taxon>
        <taxon>Mucoromycota</taxon>
        <taxon>Glomeromycotina</taxon>
        <taxon>Glomeromycetes</taxon>
        <taxon>Diversisporales</taxon>
        <taxon>Gigasporaceae</taxon>
        <taxon>Racocetra</taxon>
    </lineage>
</organism>
<evidence type="ECO:0000313" key="2">
    <source>
        <dbReference type="Proteomes" id="UP000789396"/>
    </source>
</evidence>
<feature type="non-terminal residue" evidence="1">
    <location>
        <position position="86"/>
    </location>
</feature>
<accession>A0A9N9NXZ2</accession>
<sequence length="86" mass="9979">VFCQIKLDHKEFEEFELYKLLRKKILKTKDEALHFLDLLIAKELVNINIYLQHPIANSANLTYSLQILGSVEGSTAMTNSLKWEIT</sequence>
<feature type="non-terminal residue" evidence="1">
    <location>
        <position position="1"/>
    </location>
</feature>
<comment type="caution">
    <text evidence="1">The sequence shown here is derived from an EMBL/GenBank/DDBJ whole genome shotgun (WGS) entry which is preliminary data.</text>
</comment>
<keyword evidence="2" id="KW-1185">Reference proteome</keyword>
<reference evidence="1" key="1">
    <citation type="submission" date="2021-06" db="EMBL/GenBank/DDBJ databases">
        <authorList>
            <person name="Kallberg Y."/>
            <person name="Tangrot J."/>
            <person name="Rosling A."/>
        </authorList>
    </citation>
    <scope>NUCLEOTIDE SEQUENCE</scope>
    <source>
        <strain evidence="1">IN212</strain>
    </source>
</reference>
<name>A0A9N9NXZ2_9GLOM</name>
<dbReference type="Proteomes" id="UP000789396">
    <property type="component" value="Unassembled WGS sequence"/>
</dbReference>
<protein>
    <submittedName>
        <fullName evidence="1">7094_t:CDS:1</fullName>
    </submittedName>
</protein>
<dbReference type="EMBL" id="CAJVPZ010048499">
    <property type="protein sequence ID" value="CAG8774226.1"/>
    <property type="molecule type" value="Genomic_DNA"/>
</dbReference>
<proteinExistence type="predicted"/>
<dbReference type="AlphaFoldDB" id="A0A9N9NXZ2"/>
<evidence type="ECO:0000313" key="1">
    <source>
        <dbReference type="EMBL" id="CAG8774226.1"/>
    </source>
</evidence>